<dbReference type="EMBL" id="CP035704">
    <property type="protein sequence ID" value="QBB70100.1"/>
    <property type="molecule type" value="Genomic_DNA"/>
</dbReference>
<dbReference type="SUPFAM" id="SSF53474">
    <property type="entry name" value="alpha/beta-Hydrolases"/>
    <property type="match status" value="1"/>
</dbReference>
<dbReference type="InterPro" id="IPR029058">
    <property type="entry name" value="AB_hydrolase_fold"/>
</dbReference>
<evidence type="ECO:0000313" key="2">
    <source>
        <dbReference type="Proteomes" id="UP000291562"/>
    </source>
</evidence>
<organism evidence="1 2">
    <name type="scientific">Pseudolysobacter antarcticus</name>
    <dbReference type="NCBI Taxonomy" id="2511995"/>
    <lineage>
        <taxon>Bacteria</taxon>
        <taxon>Pseudomonadati</taxon>
        <taxon>Pseudomonadota</taxon>
        <taxon>Gammaproteobacteria</taxon>
        <taxon>Lysobacterales</taxon>
        <taxon>Rhodanobacteraceae</taxon>
        <taxon>Pseudolysobacter</taxon>
    </lineage>
</organism>
<gene>
    <name evidence="1" type="ORF">ELE36_06820</name>
</gene>
<accession>A0A411HI81</accession>
<dbReference type="OrthoDB" id="264572at2"/>
<sequence length="170" mass="18277">MKGHVILSHGMESGPNATKVAALAEVAEQLGWRHTRPDYRDLDAAHDPALIGARIARLREHARDGERLVLAGSSMGAFISGFASIDLPCAGLFLMALPLRIPGYAPEFAAAAVPSVLLHGWDDELCPVDGVRAFAASRRDTLILVNDSHRLSAHVHAVAEQFRLFLLSLG</sequence>
<name>A0A411HI81_9GAMM</name>
<protein>
    <submittedName>
        <fullName evidence="1">Alpha/beta hydrolase</fullName>
    </submittedName>
</protein>
<evidence type="ECO:0000313" key="1">
    <source>
        <dbReference type="EMBL" id="QBB70100.1"/>
    </source>
</evidence>
<dbReference type="GO" id="GO:0016787">
    <property type="term" value="F:hydrolase activity"/>
    <property type="evidence" value="ECO:0007669"/>
    <property type="project" value="UniProtKB-KW"/>
</dbReference>
<proteinExistence type="predicted"/>
<keyword evidence="2" id="KW-1185">Reference proteome</keyword>
<dbReference type="KEGG" id="xbc:ELE36_06820"/>
<dbReference type="Gene3D" id="3.40.50.1820">
    <property type="entry name" value="alpha/beta hydrolase"/>
    <property type="match status" value="1"/>
</dbReference>
<dbReference type="Proteomes" id="UP000291562">
    <property type="component" value="Chromosome"/>
</dbReference>
<dbReference type="RefSeq" id="WP_129832359.1">
    <property type="nucleotide sequence ID" value="NZ_CP035704.1"/>
</dbReference>
<reference evidence="1 2" key="1">
    <citation type="submission" date="2019-01" db="EMBL/GenBank/DDBJ databases">
        <title>Pseudolysobacter antarctica gen. nov., sp. nov., isolated from Fildes Peninsula, Antarctica.</title>
        <authorList>
            <person name="Wei Z."/>
            <person name="Peng F."/>
        </authorList>
    </citation>
    <scope>NUCLEOTIDE SEQUENCE [LARGE SCALE GENOMIC DNA]</scope>
    <source>
        <strain evidence="1 2">AQ6-296</strain>
    </source>
</reference>
<dbReference type="AlphaFoldDB" id="A0A411HI81"/>
<keyword evidence="1" id="KW-0378">Hydrolase</keyword>